<dbReference type="EMBL" id="OBDY01000035">
    <property type="protein sequence ID" value="SNY69645.1"/>
    <property type="molecule type" value="Genomic_DNA"/>
</dbReference>
<dbReference type="AlphaFoldDB" id="A0A285KAN5"/>
<dbReference type="RefSeq" id="WP_097328251.1">
    <property type="nucleotide sequence ID" value="NZ_OBDY01000035.1"/>
</dbReference>
<gene>
    <name evidence="1" type="ORF">SAMN05421748_13595</name>
</gene>
<sequence length="335" mass="34673">MRTYTQTYTVTVADEASARSAAAQLAARGHRFVAVRPWGGEWNALSVLADPPSEGPPIEPRDEIAAVAAIARLHGGSSAGAWGASPMTLRIFPADGRVHEMTQEESERIRAALPVTVAAEVVLPPGLRCRPTGSERKLRRAVLAVVAASGAASPGAAEPGVAEPGVAGLAVDGWDDPYELIEALAGDAGAVPLLAALASAEDIADHYAADALNLLLQMAVEGREQAVARVVPGVPAGRCELTDFLLGALAAAVGAAPPPGLDAIAATYPARRPAVDLMRTPSSAVAFAALQDARPDLVDVREDPAAPVERRALAMLARLGIWELDSARQTRVVSR</sequence>
<proteinExistence type="predicted"/>
<keyword evidence="2" id="KW-1185">Reference proteome</keyword>
<organism evidence="1 2">
    <name type="scientific">Paractinoplanes atraurantiacus</name>
    <dbReference type="NCBI Taxonomy" id="1036182"/>
    <lineage>
        <taxon>Bacteria</taxon>
        <taxon>Bacillati</taxon>
        <taxon>Actinomycetota</taxon>
        <taxon>Actinomycetes</taxon>
        <taxon>Micromonosporales</taxon>
        <taxon>Micromonosporaceae</taxon>
        <taxon>Paractinoplanes</taxon>
    </lineage>
</organism>
<protein>
    <submittedName>
        <fullName evidence="1">Uncharacterized protein</fullName>
    </submittedName>
</protein>
<evidence type="ECO:0000313" key="1">
    <source>
        <dbReference type="EMBL" id="SNY69645.1"/>
    </source>
</evidence>
<dbReference type="Proteomes" id="UP000219612">
    <property type="component" value="Unassembled WGS sequence"/>
</dbReference>
<name>A0A285KAN5_9ACTN</name>
<reference evidence="1 2" key="1">
    <citation type="submission" date="2017-09" db="EMBL/GenBank/DDBJ databases">
        <authorList>
            <person name="Ehlers B."/>
            <person name="Leendertz F.H."/>
        </authorList>
    </citation>
    <scope>NUCLEOTIDE SEQUENCE [LARGE SCALE GENOMIC DNA]</scope>
    <source>
        <strain evidence="1 2">CGMCC 4.6857</strain>
    </source>
</reference>
<evidence type="ECO:0000313" key="2">
    <source>
        <dbReference type="Proteomes" id="UP000219612"/>
    </source>
</evidence>
<accession>A0A285KAN5</accession>